<dbReference type="OrthoDB" id="9788907at2"/>
<feature type="transmembrane region" description="Helical" evidence="7">
    <location>
        <begin position="244"/>
        <end position="265"/>
    </location>
</feature>
<keyword evidence="4 7" id="KW-0812">Transmembrane</keyword>
<feature type="transmembrane region" description="Helical" evidence="7">
    <location>
        <begin position="347"/>
        <end position="364"/>
    </location>
</feature>
<name>A0A372NV25_9SPHI</name>
<comment type="similarity">
    <text evidence="2">Belongs to the chromate ion transporter (CHR) (TC 2.A.51) family.</text>
</comment>
<dbReference type="RefSeq" id="WP_117389579.1">
    <property type="nucleotide sequence ID" value="NZ_QWDC01000001.1"/>
</dbReference>
<evidence type="ECO:0000256" key="6">
    <source>
        <dbReference type="ARBA" id="ARBA00023136"/>
    </source>
</evidence>
<feature type="transmembrane region" description="Helical" evidence="7">
    <location>
        <begin position="312"/>
        <end position="335"/>
    </location>
</feature>
<dbReference type="PIRSF" id="PIRSF004810">
    <property type="entry name" value="ChrA"/>
    <property type="match status" value="1"/>
</dbReference>
<feature type="transmembrane region" description="Helical" evidence="7">
    <location>
        <begin position="213"/>
        <end position="232"/>
    </location>
</feature>
<comment type="caution">
    <text evidence="8">The sequence shown here is derived from an EMBL/GenBank/DDBJ whole genome shotgun (WGS) entry which is preliminary data.</text>
</comment>
<accession>A0A372NV25</accession>
<evidence type="ECO:0000313" key="8">
    <source>
        <dbReference type="EMBL" id="RFZ94013.1"/>
    </source>
</evidence>
<feature type="transmembrane region" description="Helical" evidence="7">
    <location>
        <begin position="394"/>
        <end position="410"/>
    </location>
</feature>
<comment type="subcellular location">
    <subcellularLocation>
        <location evidence="1">Cell membrane</location>
        <topology evidence="1">Multi-pass membrane protein</topology>
    </subcellularLocation>
</comment>
<dbReference type="EMBL" id="QWDC01000001">
    <property type="protein sequence ID" value="RFZ94013.1"/>
    <property type="molecule type" value="Genomic_DNA"/>
</dbReference>
<dbReference type="PANTHER" id="PTHR43663">
    <property type="entry name" value="CHROMATE TRANSPORT PROTEIN-RELATED"/>
    <property type="match status" value="1"/>
</dbReference>
<dbReference type="NCBIfam" id="TIGR00937">
    <property type="entry name" value="2A51"/>
    <property type="match status" value="1"/>
</dbReference>
<evidence type="ECO:0000256" key="1">
    <source>
        <dbReference type="ARBA" id="ARBA00004651"/>
    </source>
</evidence>
<feature type="transmembrane region" description="Helical" evidence="7">
    <location>
        <begin position="371"/>
        <end position="388"/>
    </location>
</feature>
<dbReference type="PANTHER" id="PTHR43663:SF1">
    <property type="entry name" value="CHROMATE TRANSPORTER"/>
    <property type="match status" value="1"/>
</dbReference>
<protein>
    <submittedName>
        <fullName evidence="8">Chromate efflux transporter</fullName>
    </submittedName>
</protein>
<proteinExistence type="inferred from homology"/>
<dbReference type="GO" id="GO:0005886">
    <property type="term" value="C:plasma membrane"/>
    <property type="evidence" value="ECO:0007669"/>
    <property type="project" value="UniProtKB-SubCell"/>
</dbReference>
<evidence type="ECO:0000256" key="4">
    <source>
        <dbReference type="ARBA" id="ARBA00022692"/>
    </source>
</evidence>
<dbReference type="Pfam" id="PF02417">
    <property type="entry name" value="Chromate_transp"/>
    <property type="match status" value="2"/>
</dbReference>
<evidence type="ECO:0000256" key="5">
    <source>
        <dbReference type="ARBA" id="ARBA00022989"/>
    </source>
</evidence>
<evidence type="ECO:0000256" key="3">
    <source>
        <dbReference type="ARBA" id="ARBA00022475"/>
    </source>
</evidence>
<dbReference type="InterPro" id="IPR003370">
    <property type="entry name" value="Chromate_transpt"/>
</dbReference>
<evidence type="ECO:0000313" key="9">
    <source>
        <dbReference type="Proteomes" id="UP000264217"/>
    </source>
</evidence>
<feature type="transmembrane region" description="Helical" evidence="7">
    <location>
        <begin position="129"/>
        <end position="148"/>
    </location>
</feature>
<feature type="transmembrane region" description="Helical" evidence="7">
    <location>
        <begin position="160"/>
        <end position="193"/>
    </location>
</feature>
<dbReference type="AlphaFoldDB" id="A0A372NV25"/>
<keyword evidence="6 7" id="KW-0472">Membrane</keyword>
<dbReference type="InterPro" id="IPR052518">
    <property type="entry name" value="CHR_Transporter"/>
</dbReference>
<feature type="transmembrane region" description="Helical" evidence="7">
    <location>
        <begin position="63"/>
        <end position="83"/>
    </location>
</feature>
<feature type="transmembrane region" description="Helical" evidence="7">
    <location>
        <begin position="21"/>
        <end position="43"/>
    </location>
</feature>
<dbReference type="Proteomes" id="UP000264217">
    <property type="component" value="Unassembled WGS sequence"/>
</dbReference>
<sequence>MKAVINIATEEHTQAKSESVSLSYLFFTFFKIGMVSFGGHMALVSVVQRILVERDKVIDNEQVLSSVGIASLLPGPLAVNVVGQLGYQLRKGRGAVASTVGIILPAFILMLVLSWAYFSQRAFFSSTGILSYVTGTVCAVILATGFQLFKKELLGNNTKLIIFGVALATLIYSANYIVSILILIAGGIAGVLLQLQQKEAQNDNSIEKGNISLLEKIALGLLAINQVIFFTNNTRNISNGTLKLILIFAGISLSLFGGGYVMIPIMQSLFVNELHWLTGKEFIDAIAFSQATPGPILISATFIGYKAAGFAGALIATVAIFAPAVFLSVVVNTFINNHQANKTVKNLLAGVKTVVVALIISSAWKLMAGQHIDWLFCSILAISFILNFKYKVSPVYLVLGAILAGTLINFI</sequence>
<feature type="transmembrane region" description="Helical" evidence="7">
    <location>
        <begin position="95"/>
        <end position="117"/>
    </location>
</feature>
<reference evidence="8 9" key="1">
    <citation type="submission" date="2018-08" db="EMBL/GenBank/DDBJ databases">
        <title>Mucilaginibacter sp. MYSH2.</title>
        <authorList>
            <person name="Seo T."/>
        </authorList>
    </citation>
    <scope>NUCLEOTIDE SEQUENCE [LARGE SCALE GENOMIC DNA]</scope>
    <source>
        <strain evidence="8 9">MYSH2</strain>
    </source>
</reference>
<gene>
    <name evidence="8" type="primary">chrA</name>
    <name evidence="8" type="ORF">D0C36_00160</name>
</gene>
<keyword evidence="3" id="KW-1003">Cell membrane</keyword>
<evidence type="ECO:0000256" key="7">
    <source>
        <dbReference type="SAM" id="Phobius"/>
    </source>
</evidence>
<dbReference type="InterPro" id="IPR014047">
    <property type="entry name" value="Chr_Tranpt_l_chain"/>
</dbReference>
<keyword evidence="5 7" id="KW-1133">Transmembrane helix</keyword>
<keyword evidence="9" id="KW-1185">Reference proteome</keyword>
<dbReference type="GO" id="GO:0015109">
    <property type="term" value="F:chromate transmembrane transporter activity"/>
    <property type="evidence" value="ECO:0007669"/>
    <property type="project" value="InterPro"/>
</dbReference>
<evidence type="ECO:0000256" key="2">
    <source>
        <dbReference type="ARBA" id="ARBA00005262"/>
    </source>
</evidence>
<organism evidence="8 9">
    <name type="scientific">Mucilaginibacter conchicola</name>
    <dbReference type="NCBI Taxonomy" id="2303333"/>
    <lineage>
        <taxon>Bacteria</taxon>
        <taxon>Pseudomonadati</taxon>
        <taxon>Bacteroidota</taxon>
        <taxon>Sphingobacteriia</taxon>
        <taxon>Sphingobacteriales</taxon>
        <taxon>Sphingobacteriaceae</taxon>
        <taxon>Mucilaginibacter</taxon>
    </lineage>
</organism>